<dbReference type="InterPro" id="IPR015815">
    <property type="entry name" value="HIBADH-related"/>
</dbReference>
<dbReference type="GO" id="GO:0016054">
    <property type="term" value="P:organic acid catabolic process"/>
    <property type="evidence" value="ECO:0007669"/>
    <property type="project" value="UniProtKB-ARBA"/>
</dbReference>
<keyword evidence="3" id="KW-0520">NAD</keyword>
<dbReference type="SUPFAM" id="SSF51735">
    <property type="entry name" value="NAD(P)-binding Rossmann-fold domains"/>
    <property type="match status" value="1"/>
</dbReference>
<accession>E0U393</accession>
<evidence type="ECO:0000313" key="7">
    <source>
        <dbReference type="EMBL" id="ADM37483.1"/>
    </source>
</evidence>
<feature type="active site" evidence="4">
    <location>
        <position position="192"/>
    </location>
</feature>
<dbReference type="KEGG" id="bss:BSUW23_07175"/>
<dbReference type="InterPro" id="IPR006115">
    <property type="entry name" value="6PGDH_NADP-bd"/>
</dbReference>
<protein>
    <submittedName>
        <fullName evidence="7">Putative beta-hydroxyacid dehydrogenase</fullName>
    </submittedName>
</protein>
<evidence type="ECO:0000256" key="4">
    <source>
        <dbReference type="PIRSR" id="PIRSR000103-1"/>
    </source>
</evidence>
<dbReference type="PANTHER" id="PTHR43060">
    <property type="entry name" value="3-HYDROXYISOBUTYRATE DEHYDROGENASE-LIKE 1, MITOCHONDRIAL-RELATED"/>
    <property type="match status" value="1"/>
</dbReference>
<evidence type="ECO:0000256" key="2">
    <source>
        <dbReference type="ARBA" id="ARBA00023002"/>
    </source>
</evidence>
<evidence type="ECO:0000256" key="1">
    <source>
        <dbReference type="ARBA" id="ARBA00009080"/>
    </source>
</evidence>
<feature type="domain" description="3-hydroxyisobutyrate dehydrogenase-like NAD-binding" evidence="6">
    <location>
        <begin position="186"/>
        <end position="305"/>
    </location>
</feature>
<dbReference type="Gene3D" id="1.10.1040.10">
    <property type="entry name" value="N-(1-d-carboxylethyl)-l-norvaline Dehydrogenase, domain 2"/>
    <property type="match status" value="1"/>
</dbReference>
<organism evidence="7 8">
    <name type="scientific">Bacillus spizizenii (strain ATCC 23059 / NRRL B-14472 / W23)</name>
    <name type="common">Bacillus subtilis subsp. spizizenii</name>
    <dbReference type="NCBI Taxonomy" id="655816"/>
    <lineage>
        <taxon>Bacteria</taxon>
        <taxon>Bacillati</taxon>
        <taxon>Bacillota</taxon>
        <taxon>Bacilli</taxon>
        <taxon>Bacillales</taxon>
        <taxon>Bacillaceae</taxon>
        <taxon>Bacillus</taxon>
    </lineage>
</organism>
<dbReference type="InterPro" id="IPR029154">
    <property type="entry name" value="HIBADH-like_NADP-bd"/>
</dbReference>
<dbReference type="InterPro" id="IPR008927">
    <property type="entry name" value="6-PGluconate_DH-like_C_sf"/>
</dbReference>
<dbReference type="GO" id="GO:0016491">
    <property type="term" value="F:oxidoreductase activity"/>
    <property type="evidence" value="ECO:0007669"/>
    <property type="project" value="UniProtKB-KW"/>
</dbReference>
<dbReference type="InterPro" id="IPR036291">
    <property type="entry name" value="NAD(P)-bd_dom_sf"/>
</dbReference>
<dbReference type="InterPro" id="IPR002204">
    <property type="entry name" value="3-OH-isobutyrate_DH-rel_CS"/>
</dbReference>
<dbReference type="PANTHER" id="PTHR43060:SF15">
    <property type="entry name" value="3-HYDROXYISOBUTYRATE DEHYDROGENASE-LIKE 1, MITOCHONDRIAL-RELATED"/>
    <property type="match status" value="1"/>
</dbReference>
<evidence type="ECO:0000313" key="8">
    <source>
        <dbReference type="Proteomes" id="UP000002233"/>
    </source>
</evidence>
<evidence type="ECO:0000259" key="6">
    <source>
        <dbReference type="Pfam" id="PF14833"/>
    </source>
</evidence>
<feature type="domain" description="6-phosphogluconate dehydrogenase NADP-binding" evidence="5">
    <location>
        <begin position="24"/>
        <end position="183"/>
    </location>
</feature>
<dbReference type="AlphaFoldDB" id="E0U393"/>
<dbReference type="HOGENOM" id="CLU_035117_1_0_9"/>
<dbReference type="GO" id="GO:0050661">
    <property type="term" value="F:NADP binding"/>
    <property type="evidence" value="ECO:0007669"/>
    <property type="project" value="InterPro"/>
</dbReference>
<gene>
    <name evidence="7" type="primary">ykwC</name>
    <name evidence="7" type="ordered locus">BSUW23_07175</name>
</gene>
<evidence type="ECO:0000256" key="3">
    <source>
        <dbReference type="ARBA" id="ARBA00023027"/>
    </source>
</evidence>
<dbReference type="InterPro" id="IPR013328">
    <property type="entry name" value="6PGD_dom2"/>
</dbReference>
<sequence>MKEKRYILTKIKTKHLGGMTLKKTIGFIGLGVMGKSMASHILNDGHPVLVYTRTKEKADSILQKGAVWKETVKDLSKEADVIITMVGYPSDVEEVYFGSNGIIENAKEGAYLIDMTTSKPSLAKKIAEAAKEKSLFALDAPVSGGDIGAQNGTLAIMVGGEKEAFEACMPIFSLMGENIQYQGPAGSGQHTKMCNQIAIAAGMIGVAEAMAYAQKSGLQPENVLKSITTGAAGSWSLSNLAPRMLQGNFEPGFYVKHFIKDMGIALEEAELMGEELPGLSLAKSLYDKLAAQGEENSGTQSIYKLWVK</sequence>
<dbReference type="Pfam" id="PF03446">
    <property type="entry name" value="NAD_binding_2"/>
    <property type="match status" value="1"/>
</dbReference>
<reference evidence="7 8" key="2">
    <citation type="journal article" date="2011" name="Microbiology">
        <title>The genome sequence of Bacillus subtilis subsp. spizizenii W23: insights into speciation within the B. subtilis complex and into the history of B. subtilis genetics.</title>
        <authorList>
            <person name="Zeigler D.R."/>
        </authorList>
    </citation>
    <scope>NUCLEOTIDE SEQUENCE [LARGE SCALE GENOMIC DNA]</scope>
    <source>
        <strain evidence="8">ATCC 23059 / NRRL B-14472 / W23</strain>
    </source>
</reference>
<dbReference type="PROSITE" id="PS00895">
    <property type="entry name" value="3_HYDROXYISOBUT_DH"/>
    <property type="match status" value="1"/>
</dbReference>
<dbReference type="Gene3D" id="3.40.50.720">
    <property type="entry name" value="NAD(P)-binding Rossmann-like Domain"/>
    <property type="match status" value="1"/>
</dbReference>
<reference key="1">
    <citation type="submission" date="2010-08" db="EMBL/GenBank/DDBJ databases">
        <authorList>
            <person name="Zeigler D.R."/>
        </authorList>
    </citation>
    <scope>NUCLEOTIDE SEQUENCE</scope>
    <source>
        <strain>W23</strain>
    </source>
</reference>
<evidence type="ECO:0000259" key="5">
    <source>
        <dbReference type="Pfam" id="PF03446"/>
    </source>
</evidence>
<dbReference type="GO" id="GO:0051287">
    <property type="term" value="F:NAD binding"/>
    <property type="evidence" value="ECO:0007669"/>
    <property type="project" value="InterPro"/>
</dbReference>
<comment type="similarity">
    <text evidence="1">Belongs to the HIBADH-related family.</text>
</comment>
<keyword evidence="2" id="KW-0560">Oxidoreductase</keyword>
<name>E0U393_BACSH</name>
<proteinExistence type="inferred from homology"/>
<dbReference type="Pfam" id="PF14833">
    <property type="entry name" value="NAD_binding_11"/>
    <property type="match status" value="1"/>
</dbReference>
<dbReference type="SUPFAM" id="SSF48179">
    <property type="entry name" value="6-phosphogluconate dehydrogenase C-terminal domain-like"/>
    <property type="match status" value="1"/>
</dbReference>
<dbReference type="EMBL" id="CP002183">
    <property type="protein sequence ID" value="ADM37483.1"/>
    <property type="molecule type" value="Genomic_DNA"/>
</dbReference>
<dbReference type="Proteomes" id="UP000002233">
    <property type="component" value="Chromosome"/>
</dbReference>
<dbReference type="PIRSF" id="PIRSF000103">
    <property type="entry name" value="HIBADH"/>
    <property type="match status" value="1"/>
</dbReference>